<dbReference type="CDD" id="cd11577">
    <property type="entry name" value="GH71"/>
    <property type="match status" value="1"/>
</dbReference>
<feature type="signal peptide" evidence="1">
    <location>
        <begin position="1"/>
        <end position="18"/>
    </location>
</feature>
<keyword evidence="1" id="KW-0732">Signal</keyword>
<dbReference type="Gene3D" id="3.20.20.80">
    <property type="entry name" value="Glycosidases"/>
    <property type="match status" value="1"/>
</dbReference>
<evidence type="ECO:0000256" key="1">
    <source>
        <dbReference type="SAM" id="SignalP"/>
    </source>
</evidence>
<gene>
    <name evidence="2" type="ORF">HF882_11465</name>
</gene>
<proteinExistence type="predicted"/>
<dbReference type="InterPro" id="IPR005197">
    <property type="entry name" value="Glyco_hydro_71"/>
</dbReference>
<dbReference type="GO" id="GO:0051118">
    <property type="term" value="F:glucan endo-1,3-alpha-glucosidase activity"/>
    <property type="evidence" value="ECO:0007669"/>
    <property type="project" value="InterPro"/>
</dbReference>
<evidence type="ECO:0008006" key="4">
    <source>
        <dbReference type="Google" id="ProtNLM"/>
    </source>
</evidence>
<organism evidence="2 3">
    <name type="scientific">Victivallis vadensis</name>
    <dbReference type="NCBI Taxonomy" id="172901"/>
    <lineage>
        <taxon>Bacteria</taxon>
        <taxon>Pseudomonadati</taxon>
        <taxon>Lentisphaerota</taxon>
        <taxon>Lentisphaeria</taxon>
        <taxon>Victivallales</taxon>
        <taxon>Victivallaceae</taxon>
        <taxon>Victivallis</taxon>
    </lineage>
</organism>
<dbReference type="Proteomes" id="UP000576225">
    <property type="component" value="Unassembled WGS sequence"/>
</dbReference>
<dbReference type="Pfam" id="PF13385">
    <property type="entry name" value="Laminin_G_3"/>
    <property type="match status" value="1"/>
</dbReference>
<dbReference type="RefSeq" id="WP_168962694.1">
    <property type="nucleotide sequence ID" value="NZ_JABAEW010000020.1"/>
</dbReference>
<accession>A0A848AXV9</accession>
<sequence length="900" mass="100449">MKTITALFAALACLGAAAGETAERRMAWAHYVPWYKPENTSLATEFVYNYPLYDVVESESRIESYRNEMKAAKKIGVDGFFIDLGANVNHPVNEWDLSPYLTAAEGMEFEVGICLDGYDNIPHLTGEFARMLKTYGNHPNYPRYNGKYVIATYQFFHWTPGEWRQLREGLRAAGYEIFIVANVDPGVYKSIDLKQLEEYAEAIDCAYMFGAPGINKEHPEVNNKILNKFTQKRGKIFMPCLHPGYYGAWLKSTNDFYQPFAGLDMMYETFTAARHSSPQWVHLTTWNDLIETALMPMAFTFGQMRVLEYYLGALKGHSAPFTEPELVFAYHREEQPGTLLRIEAMNLPSKKNAAVTVRGRLLDLDGKPVFGLAEKRFAPGAFGRTEWLVPTANLVRSPYLVPEFSIEAGDWKRTVRAPAVFFVSSWLQNATTVTVPLGGLAEVKNSLRITQAGDRLSAAITFDSPSPLKRAILFRNDRPVALFSPELKKDERLLSCKLFQVDDALEVAVKNGRILRAVKNFEKNGCPWFKWDASGLTTTATPRWAVIGITFAGGDDAELTLRHPKSGKSLSVKPAALAAAGQFGDKALGTLQVLPEMTLANAVPLNLKSGTLELAQFARPPRAADSFYVRYETMDGKFAFSDIRYPFADGNPVETRTFIETPVNLETWSGPIGYCRRDRSEFLTPEKLLPVRKTRLVRKPLSLLTERAVQYKFDGNGDDALGFYSLNIPETLFAKGGHDGNGGALQFTGGETLPMRYRVWPGSSATISFHLNPAPYRGKPQSVVFNRGWTDGISVNLLPDGRIEALRTFHIRENTPTEKKDFERLHGKTALLPGRWTKVEIVADAGTMRLYVDGKFDGEVKLKPVRSIGNCTALLGGGMEGYENYAGQLDELSVSGLSRK</sequence>
<evidence type="ECO:0000313" key="2">
    <source>
        <dbReference type="EMBL" id="NMD87203.1"/>
    </source>
</evidence>
<reference evidence="2 3" key="1">
    <citation type="submission" date="2020-04" db="EMBL/GenBank/DDBJ databases">
        <authorList>
            <person name="Hitch T.C.A."/>
            <person name="Wylensek D."/>
            <person name="Clavel T."/>
        </authorList>
    </citation>
    <scope>NUCLEOTIDE SEQUENCE [LARGE SCALE GENOMIC DNA]</scope>
    <source>
        <strain evidence="2 3">COR2-253-APC-1A</strain>
    </source>
</reference>
<evidence type="ECO:0000313" key="3">
    <source>
        <dbReference type="Proteomes" id="UP000576225"/>
    </source>
</evidence>
<feature type="chain" id="PRO_5032909803" description="Concanavalin A-like lectin/glucanase superfamily protein" evidence="1">
    <location>
        <begin position="19"/>
        <end position="900"/>
    </location>
</feature>
<protein>
    <recommendedName>
        <fullName evidence="4">Concanavalin A-like lectin/glucanase superfamily protein</fullName>
    </recommendedName>
</protein>
<dbReference type="SUPFAM" id="SSF49899">
    <property type="entry name" value="Concanavalin A-like lectins/glucanases"/>
    <property type="match status" value="1"/>
</dbReference>
<comment type="caution">
    <text evidence="2">The sequence shown here is derived from an EMBL/GenBank/DDBJ whole genome shotgun (WGS) entry which is preliminary data.</text>
</comment>
<dbReference type="Pfam" id="PF03659">
    <property type="entry name" value="Glyco_hydro_71"/>
    <property type="match status" value="1"/>
</dbReference>
<name>A0A848AXV9_9BACT</name>
<dbReference type="AlphaFoldDB" id="A0A848AXV9"/>
<dbReference type="EMBL" id="JABAEW010000020">
    <property type="protein sequence ID" value="NMD87203.1"/>
    <property type="molecule type" value="Genomic_DNA"/>
</dbReference>
<dbReference type="Gene3D" id="2.60.120.200">
    <property type="match status" value="1"/>
</dbReference>
<dbReference type="InterPro" id="IPR013320">
    <property type="entry name" value="ConA-like_dom_sf"/>
</dbReference>